<comment type="similarity">
    <text evidence="1">Belongs to the short-chain dehydrogenases/reductases (SDR) family.</text>
</comment>
<proteinExistence type="inferred from homology"/>
<protein>
    <submittedName>
        <fullName evidence="3">Gluconate 5-dehydrogenase/2-deoxy-D-gluconate 3-dehydrogenase</fullName>
        <ecNumber evidence="3">1.1.1.125</ecNumber>
        <ecNumber evidence="3">1.1.1.69</ecNumber>
    </submittedName>
</protein>
<dbReference type="InterPro" id="IPR036291">
    <property type="entry name" value="NAD(P)-bd_dom_sf"/>
</dbReference>
<dbReference type="EC" id="1.1.1.125" evidence="3"/>
<dbReference type="Pfam" id="PF13561">
    <property type="entry name" value="adh_short_C2"/>
    <property type="match status" value="1"/>
</dbReference>
<dbReference type="GO" id="GO:0008874">
    <property type="term" value="F:gluconate 5-dehydrogenase activity"/>
    <property type="evidence" value="ECO:0007669"/>
    <property type="project" value="UniProtKB-EC"/>
</dbReference>
<dbReference type="Gene3D" id="3.40.50.720">
    <property type="entry name" value="NAD(P)-binding Rossmann-like Domain"/>
    <property type="match status" value="1"/>
</dbReference>
<evidence type="ECO:0000313" key="4">
    <source>
        <dbReference type="Proteomes" id="UP000537161"/>
    </source>
</evidence>
<dbReference type="InterPro" id="IPR002347">
    <property type="entry name" value="SDR_fam"/>
</dbReference>
<dbReference type="SUPFAM" id="SSF51735">
    <property type="entry name" value="NAD(P)-binding Rossmann-fold domains"/>
    <property type="match status" value="1"/>
</dbReference>
<dbReference type="CDD" id="cd05233">
    <property type="entry name" value="SDR_c"/>
    <property type="match status" value="1"/>
</dbReference>
<comment type="caution">
    <text evidence="3">The sequence shown here is derived from an EMBL/GenBank/DDBJ whole genome shotgun (WGS) entry which is preliminary data.</text>
</comment>
<keyword evidence="4" id="KW-1185">Reference proteome</keyword>
<evidence type="ECO:0000256" key="2">
    <source>
        <dbReference type="ARBA" id="ARBA00023002"/>
    </source>
</evidence>
<reference evidence="3 4" key="1">
    <citation type="submission" date="2020-08" db="EMBL/GenBank/DDBJ databases">
        <title>Genomic Encyclopedia of Type Strains, Phase IV (KMG-IV): sequencing the most valuable type-strain genomes for metagenomic binning, comparative biology and taxonomic classification.</title>
        <authorList>
            <person name="Goeker M."/>
        </authorList>
    </citation>
    <scope>NUCLEOTIDE SEQUENCE [LARGE SCALE GENOMIC DNA]</scope>
    <source>
        <strain evidence="3 4">DSM 27163</strain>
    </source>
</reference>
<accession>A0A7W9EP05</accession>
<dbReference type="RefSeq" id="WP_221234952.1">
    <property type="nucleotide sequence ID" value="NZ_JACIJH010000001.1"/>
</dbReference>
<organism evidence="3 4">
    <name type="scientific">Sphingopyxis panaciterrulae</name>
    <dbReference type="NCBI Taxonomy" id="462372"/>
    <lineage>
        <taxon>Bacteria</taxon>
        <taxon>Pseudomonadati</taxon>
        <taxon>Pseudomonadota</taxon>
        <taxon>Alphaproteobacteria</taxon>
        <taxon>Sphingomonadales</taxon>
        <taxon>Sphingomonadaceae</taxon>
        <taxon>Sphingopyxis</taxon>
    </lineage>
</organism>
<dbReference type="PANTHER" id="PTHR24321">
    <property type="entry name" value="DEHYDROGENASES, SHORT CHAIN"/>
    <property type="match status" value="1"/>
</dbReference>
<dbReference type="GO" id="GO:0008678">
    <property type="term" value="F:2-deoxy-D-gluconate 3-dehydrogenase activity"/>
    <property type="evidence" value="ECO:0007669"/>
    <property type="project" value="UniProtKB-EC"/>
</dbReference>
<dbReference type="PANTHER" id="PTHR24321:SF8">
    <property type="entry name" value="ESTRADIOL 17-BETA-DEHYDROGENASE 8-RELATED"/>
    <property type="match status" value="1"/>
</dbReference>
<gene>
    <name evidence="3" type="ORF">FHR21_000428</name>
</gene>
<name>A0A7W9EP05_9SPHN</name>
<evidence type="ECO:0000313" key="3">
    <source>
        <dbReference type="EMBL" id="MBB5705103.1"/>
    </source>
</evidence>
<dbReference type="AlphaFoldDB" id="A0A7W9EP05"/>
<dbReference type="Proteomes" id="UP000537161">
    <property type="component" value="Unassembled WGS sequence"/>
</dbReference>
<sequence length="230" mass="23289">MMTLDRIFGVAGLRVLIVGATPIGVASQTMFEALGAKAELADIVPDEAAIVETVAAFTGRHGGVDLLVYAVTRIGTYALPTMASEQWDAVQDANLRGAFLAMRAVIPLMRAQGGGSIVAVSTMGSIHPVLKGNGAYGASKAGLNALVRAAALDHAEDGIRVNAVLPGAVPVGDPPADMERLGGPATQPGRLMLGMGSAEDVASAIVYLASPAGRFITGQALALDGGFLIG</sequence>
<evidence type="ECO:0000256" key="1">
    <source>
        <dbReference type="ARBA" id="ARBA00006484"/>
    </source>
</evidence>
<keyword evidence="2 3" id="KW-0560">Oxidoreductase</keyword>
<dbReference type="EMBL" id="JACIJH010000001">
    <property type="protein sequence ID" value="MBB5705103.1"/>
    <property type="molecule type" value="Genomic_DNA"/>
</dbReference>
<dbReference type="PRINTS" id="PR00081">
    <property type="entry name" value="GDHRDH"/>
</dbReference>
<dbReference type="EC" id="1.1.1.69" evidence="3"/>